<name>A0A9X1UQJ7_9GAMM</name>
<dbReference type="InterPro" id="IPR013762">
    <property type="entry name" value="Integrase-like_cat_sf"/>
</dbReference>
<dbReference type="Pfam" id="PF14659">
    <property type="entry name" value="Phage_int_SAM_3"/>
    <property type="match status" value="1"/>
</dbReference>
<feature type="domain" description="Tyr recombinase" evidence="5">
    <location>
        <begin position="214"/>
        <end position="404"/>
    </location>
</feature>
<sequence length="423" mass="49244">MKKQAIKTVTQLDKTIRETTKTTAYPIAGYSGLEVNVRVSDTGKKKADFRHRYTHPITGNRPYMTLGSYPALTLEQARQLYNDNLALLAKNIDPLENRQNQKQKQITDRKNTLQFFIEEWKDIQKGKNLAPDTYRKQRDNLAPIEKHLGKMRVTDIKPATVIEFITELQKTTPYKGLAIKGVLKSILQIALIHRVIEYNPATNLEGTLRPHKTQHHYAITNSNDFAKLLIDIDNLPATEDYLKEILQLLALTFVRIGDVCSMKWKDIDFDNKRWEFRPQKAGRRDDMIDMVTPLAPQAIAILEEMKEKTGNEEYVFYHPKRKLEPYTDTQRVNKLMNSKLMNEGEGYLRLHTPHGFRSTAKTLLMEVLGYDELITELQLGHAMLNRYGRAYSRMEMLEQRTEMMNDWGKYLDKIKEINKTYCS</sequence>
<dbReference type="Gene3D" id="1.10.150.130">
    <property type="match status" value="1"/>
</dbReference>
<organism evidence="6 7">
    <name type="scientific">Moraxella tetraodonis</name>
    <dbReference type="NCBI Taxonomy" id="2767221"/>
    <lineage>
        <taxon>Bacteria</taxon>
        <taxon>Pseudomonadati</taxon>
        <taxon>Pseudomonadota</taxon>
        <taxon>Gammaproteobacteria</taxon>
        <taxon>Moraxellales</taxon>
        <taxon>Moraxellaceae</taxon>
        <taxon>Moraxella</taxon>
    </lineage>
</organism>
<dbReference type="SUPFAM" id="SSF56349">
    <property type="entry name" value="DNA breaking-rejoining enzymes"/>
    <property type="match status" value="1"/>
</dbReference>
<keyword evidence="2" id="KW-0229">DNA integration</keyword>
<dbReference type="GO" id="GO:0015074">
    <property type="term" value="P:DNA integration"/>
    <property type="evidence" value="ECO:0007669"/>
    <property type="project" value="UniProtKB-KW"/>
</dbReference>
<dbReference type="GO" id="GO:0003677">
    <property type="term" value="F:DNA binding"/>
    <property type="evidence" value="ECO:0007669"/>
    <property type="project" value="UniProtKB-KW"/>
</dbReference>
<dbReference type="InterPro" id="IPR002104">
    <property type="entry name" value="Integrase_catalytic"/>
</dbReference>
<keyword evidence="4" id="KW-0233">DNA recombination</keyword>
<comment type="caution">
    <text evidence="6">The sequence shown here is derived from an EMBL/GenBank/DDBJ whole genome shotgun (WGS) entry which is preliminary data.</text>
</comment>
<dbReference type="Pfam" id="PF13356">
    <property type="entry name" value="Arm-DNA-bind_3"/>
    <property type="match status" value="1"/>
</dbReference>
<dbReference type="InterPro" id="IPR010998">
    <property type="entry name" value="Integrase_recombinase_N"/>
</dbReference>
<dbReference type="Gene3D" id="1.10.443.10">
    <property type="entry name" value="Intergrase catalytic core"/>
    <property type="match status" value="1"/>
</dbReference>
<keyword evidence="3" id="KW-0238">DNA-binding</keyword>
<dbReference type="GO" id="GO:0006310">
    <property type="term" value="P:DNA recombination"/>
    <property type="evidence" value="ECO:0007669"/>
    <property type="project" value="UniProtKB-KW"/>
</dbReference>
<gene>
    <name evidence="6" type="ORF">H9W84_03490</name>
</gene>
<dbReference type="Gene3D" id="3.30.160.390">
    <property type="entry name" value="Integrase, DNA-binding domain"/>
    <property type="match status" value="1"/>
</dbReference>
<evidence type="ECO:0000256" key="1">
    <source>
        <dbReference type="ARBA" id="ARBA00008857"/>
    </source>
</evidence>
<proteinExistence type="inferred from homology"/>
<dbReference type="RefSeq" id="WP_239741688.1">
    <property type="nucleotide sequence ID" value="NZ_JACSYB010000001.1"/>
</dbReference>
<evidence type="ECO:0000256" key="4">
    <source>
        <dbReference type="ARBA" id="ARBA00023172"/>
    </source>
</evidence>
<dbReference type="CDD" id="cd00801">
    <property type="entry name" value="INT_P4_C"/>
    <property type="match status" value="1"/>
</dbReference>
<comment type="similarity">
    <text evidence="1">Belongs to the 'phage' integrase family.</text>
</comment>
<evidence type="ECO:0000256" key="2">
    <source>
        <dbReference type="ARBA" id="ARBA00022908"/>
    </source>
</evidence>
<dbReference type="InterPro" id="IPR011010">
    <property type="entry name" value="DNA_brk_join_enz"/>
</dbReference>
<evidence type="ECO:0000256" key="3">
    <source>
        <dbReference type="ARBA" id="ARBA00023125"/>
    </source>
</evidence>
<dbReference type="InterPro" id="IPR050808">
    <property type="entry name" value="Phage_Integrase"/>
</dbReference>
<dbReference type="PROSITE" id="PS51898">
    <property type="entry name" value="TYR_RECOMBINASE"/>
    <property type="match status" value="1"/>
</dbReference>
<dbReference type="EMBL" id="JACSYB010000001">
    <property type="protein sequence ID" value="MCG8147188.1"/>
    <property type="molecule type" value="Genomic_DNA"/>
</dbReference>
<accession>A0A9X1UQJ7</accession>
<dbReference type="Pfam" id="PF00589">
    <property type="entry name" value="Phage_integrase"/>
    <property type="match status" value="1"/>
</dbReference>
<dbReference type="InterPro" id="IPR025166">
    <property type="entry name" value="Integrase_DNA_bind_dom"/>
</dbReference>
<dbReference type="Proteomes" id="UP001139238">
    <property type="component" value="Unassembled WGS sequence"/>
</dbReference>
<evidence type="ECO:0000259" key="5">
    <source>
        <dbReference type="PROSITE" id="PS51898"/>
    </source>
</evidence>
<protein>
    <submittedName>
        <fullName evidence="6">Tyrosine-type recombinase/integrase</fullName>
    </submittedName>
</protein>
<evidence type="ECO:0000313" key="6">
    <source>
        <dbReference type="EMBL" id="MCG8147188.1"/>
    </source>
</evidence>
<evidence type="ECO:0000313" key="7">
    <source>
        <dbReference type="Proteomes" id="UP001139238"/>
    </source>
</evidence>
<keyword evidence="7" id="KW-1185">Reference proteome</keyword>
<dbReference type="AlphaFoldDB" id="A0A9X1UQJ7"/>
<reference evidence="6" key="1">
    <citation type="submission" date="2021-08" db="EMBL/GenBank/DDBJ databases">
        <title>Complete genome sequence of Moraxella sp strain PS-22.</title>
        <authorList>
            <person name="Das S.K."/>
        </authorList>
    </citation>
    <scope>NUCLEOTIDE SEQUENCE</scope>
    <source>
        <strain evidence="6">PS-22</strain>
    </source>
</reference>
<dbReference type="PANTHER" id="PTHR30629:SF2">
    <property type="entry name" value="PROPHAGE INTEGRASE INTS-RELATED"/>
    <property type="match status" value="1"/>
</dbReference>
<dbReference type="PANTHER" id="PTHR30629">
    <property type="entry name" value="PROPHAGE INTEGRASE"/>
    <property type="match status" value="1"/>
</dbReference>
<dbReference type="InterPro" id="IPR004107">
    <property type="entry name" value="Integrase_SAM-like_N"/>
</dbReference>
<dbReference type="InterPro" id="IPR038488">
    <property type="entry name" value="Integrase_DNA-bd_sf"/>
</dbReference>